<sequence>MLKKIIDRPVLATVISIILLLLGIVSLTRLPITQFPDIAPPTVFVSGAYPGGNSESVTRSVITPLEEAINGVENMQYMTSSAGSDGSFSITVIFGLGIDPDQAAVNVQNRVAQVNSQIPEEVLRAGITTTKQQNSNIMYFNLTSEDKEKYDEIFLQNYAKINLVPTLKRIPGIGNVQLFGSKDYSMRIWLDPGKLTMNKLVPQDIENALSKSSLEASPGKLGEDSDAPLQYVIKYKGKLNQKEEFERIIVKSNPDGSMLRLRDVSRIEFGASFYDSDNKSNGNPAVTMGIQQTSGSNATKIETAVRKNLEELNKKFPKGVKYEIIQSVKEQLDQSIAQVKTTLIEAFILVFIVVFIFLQDFRSTLIPAIAVPVAIIGTFFFLQLIGFTINVLTLFALVLAIGIVVDDAIVVVEAVHAKLNGSNLTPQEATQSAMSEITGAIISITLVMSAVFLPIGFMEGPSGIFYKQFAFTLAIAILISAVNALTLSPALCALFLKAEHSPAANEPAPGFKKRFFTAFNIGFDGLTNKYIHSVSFLIRKKWWSMGGLAIVSGLAFWMMTVYPKDFIPEEDDRFIMYNLSLPAGTNLNYTTTVIDRIDSAFRTMPEVESITSVSGFNMLSNSAGPSYGIGFMRLKEAKDRGEIQDMNKIIEAMNSRLDGIREGELSLFRSPPVQGFGSVSGAEMVLQDKSGGELTKFNENAQQIIEELNGLPTVAAAFTTFRADFPQYEVIVDEDKANQLGTNTRDILTTMQLFYGGSQAGDFVRFGKFYRVTLKSEGAARMDENSLSQVFIKSETGAMIPVNTLVKLKKVYGPEVVSRYNLFNSITVNVMPAPGYSNSQAMDAAEQVLAEKLPADYGFEWSGLSREERNSGGQTVFVFGMCILFTYFLLAAQYESYLLPLAVILSIPTGILGVFIAIGATGITNNIYVQIGLIMLIGLLAKNAILIVEFALQSRRNGTPLLEAALSGARLRLRPILMTSLAFVAGLVPLMMATGPSAVGNRSISTSAAGGMLSGVLLGLFIIPVLFIIFQGLQEKISRKKLILTQAKSNENHMNLKHLIIGISMLSVASCKIGKDYVKPETGLPDAFRNAVVTTDTLTLPDSKSFFRNRVLLALIDTALVKNNDLKVALANITSAQLTLKRVRLNYLPELTAQVNGSHNISSKNSLAGIGNEQFTGSRDIEDYTASLGFSWEIDIFGRIKREKEEALALMLQNIEVKKTVQTRLIADVANAYYNLIMLDEQLHIAKQSFALSDSTYKLLQVQYEVGETTSLGLQQAEAQLEMTRQLIPQIEQSIALQENAMSLLTGTFAGQVKRTEQPGAEFRAEDHTGYPVSLLSFRPDIKVAEFALKAANARAGIAQASLYPTLTITANGGLNSFKASNWFSIPGSLFGNVMGGITQPVFQRKRLKTQYQQAVIEREKEVFNFRQAVLTGYSEVSDALISKEKLDLQMTAALNREKALEAGIKSAGILFSTGMVNYLEIINANNNYLQSRLQTAQLQRDQAAVRIALYRALGGGWN</sequence>
<dbReference type="SUPFAM" id="SSF82693">
    <property type="entry name" value="Multidrug efflux transporter AcrB pore domain, PN1, PN2, PC1 and PC2 subdomains"/>
    <property type="match status" value="3"/>
</dbReference>
<keyword evidence="5" id="KW-1003">Cell membrane</keyword>
<gene>
    <name evidence="12" type="ORF">N180_19050</name>
</gene>
<reference evidence="12 13" key="1">
    <citation type="journal article" date="1992" name="Int. J. Syst. Bacteriol.">
        <title>Sphingobacterium antarcticus sp. nov. a Psychrotrophic Bacterium from the Soils of Schirmacher Oasis, Antarctica.</title>
        <authorList>
            <person name="Shivaji S."/>
            <person name="Ray M.K."/>
            <person name="Rao N.S."/>
            <person name="Saiserr L."/>
            <person name="Jagannadham M.V."/>
            <person name="Kumar G.S."/>
            <person name="Reddy G."/>
            <person name="Bhargava P.M."/>
        </authorList>
    </citation>
    <scope>NUCLEOTIDE SEQUENCE [LARGE SCALE GENOMIC DNA]</scope>
    <source>
        <strain evidence="12 13">4BY</strain>
    </source>
</reference>
<name>A0A081PJ50_9SPHI</name>
<dbReference type="Gene3D" id="2.20.200.10">
    <property type="entry name" value="Outer membrane efflux proteins (OEP)"/>
    <property type="match status" value="1"/>
</dbReference>
<accession>A0A081PJ50</accession>
<dbReference type="PRINTS" id="PR00702">
    <property type="entry name" value="ACRIFLAVINRP"/>
</dbReference>
<evidence type="ECO:0000256" key="1">
    <source>
        <dbReference type="ARBA" id="ARBA00004429"/>
    </source>
</evidence>
<dbReference type="SUPFAM" id="SSF56954">
    <property type="entry name" value="Outer membrane efflux proteins (OEP)"/>
    <property type="match status" value="1"/>
</dbReference>
<dbReference type="GO" id="GO:0015562">
    <property type="term" value="F:efflux transmembrane transporter activity"/>
    <property type="evidence" value="ECO:0007669"/>
    <property type="project" value="InterPro"/>
</dbReference>
<evidence type="ECO:0000313" key="12">
    <source>
        <dbReference type="EMBL" id="KEQ30723.1"/>
    </source>
</evidence>
<dbReference type="GO" id="GO:0009636">
    <property type="term" value="P:response to toxic substance"/>
    <property type="evidence" value="ECO:0007669"/>
    <property type="project" value="UniProtKB-ARBA"/>
</dbReference>
<feature type="transmembrane region" description="Helical" evidence="11">
    <location>
        <begin position="542"/>
        <end position="562"/>
    </location>
</feature>
<dbReference type="NCBIfam" id="TIGR01845">
    <property type="entry name" value="outer_NodT"/>
    <property type="match status" value="1"/>
</dbReference>
<keyword evidence="10" id="KW-1134">Transmembrane beta strand</keyword>
<dbReference type="Gene3D" id="1.20.1600.10">
    <property type="entry name" value="Outer membrane efflux proteins (OEP)"/>
    <property type="match status" value="1"/>
</dbReference>
<keyword evidence="9 10" id="KW-0472">Membrane</keyword>
<feature type="transmembrane region" description="Helical" evidence="11">
    <location>
        <begin position="973"/>
        <end position="992"/>
    </location>
</feature>
<feature type="transmembrane region" description="Helical" evidence="11">
    <location>
        <begin position="872"/>
        <end position="890"/>
    </location>
</feature>
<feature type="transmembrane region" description="Helical" evidence="11">
    <location>
        <begin position="437"/>
        <end position="457"/>
    </location>
</feature>
<feature type="transmembrane region" description="Helical" evidence="11">
    <location>
        <begin position="1012"/>
        <end position="1033"/>
    </location>
</feature>
<evidence type="ECO:0000256" key="2">
    <source>
        <dbReference type="ARBA" id="ARBA00007613"/>
    </source>
</evidence>
<feature type="transmembrane region" description="Helical" evidence="11">
    <location>
        <begin position="897"/>
        <end position="921"/>
    </location>
</feature>
<dbReference type="Proteomes" id="UP000028007">
    <property type="component" value="Unassembled WGS sequence"/>
</dbReference>
<evidence type="ECO:0000256" key="3">
    <source>
        <dbReference type="ARBA" id="ARBA00010942"/>
    </source>
</evidence>
<evidence type="ECO:0000256" key="10">
    <source>
        <dbReference type="RuleBase" id="RU362097"/>
    </source>
</evidence>
<dbReference type="eggNOG" id="COG0841">
    <property type="taxonomic scope" value="Bacteria"/>
</dbReference>
<evidence type="ECO:0000256" key="8">
    <source>
        <dbReference type="ARBA" id="ARBA00022989"/>
    </source>
</evidence>
<comment type="subcellular location">
    <subcellularLocation>
        <location evidence="1">Cell inner membrane</location>
        <topology evidence="1">Multi-pass membrane protein</topology>
    </subcellularLocation>
    <subcellularLocation>
        <location evidence="10">Cell membrane</location>
        <topology evidence="10">Lipid-anchor</topology>
    </subcellularLocation>
</comment>
<keyword evidence="10" id="KW-0449">Lipoprotein</keyword>
<keyword evidence="13" id="KW-1185">Reference proteome</keyword>
<keyword evidence="8 11" id="KW-1133">Transmembrane helix</keyword>
<dbReference type="Gene3D" id="3.30.70.1320">
    <property type="entry name" value="Multidrug efflux transporter AcrB pore domain like"/>
    <property type="match status" value="1"/>
</dbReference>
<feature type="transmembrane region" description="Helical" evidence="11">
    <location>
        <begin position="469"/>
        <end position="496"/>
    </location>
</feature>
<comment type="similarity">
    <text evidence="3">Belongs to the resistance-nodulation-cell division (RND) (TC 2.A.6) family.</text>
</comment>
<dbReference type="GO" id="GO:0005886">
    <property type="term" value="C:plasma membrane"/>
    <property type="evidence" value="ECO:0007669"/>
    <property type="project" value="UniProtKB-SubCell"/>
</dbReference>
<dbReference type="FunFam" id="1.20.1640.10:FF:000001">
    <property type="entry name" value="Efflux pump membrane transporter"/>
    <property type="match status" value="1"/>
</dbReference>
<feature type="transmembrane region" description="Helical" evidence="11">
    <location>
        <begin position="365"/>
        <end position="385"/>
    </location>
</feature>
<dbReference type="Gene3D" id="3.30.70.1440">
    <property type="entry name" value="Multidrug efflux transporter AcrB pore domain"/>
    <property type="match status" value="1"/>
</dbReference>
<feature type="transmembrane region" description="Helical" evidence="11">
    <location>
        <begin position="341"/>
        <end position="358"/>
    </location>
</feature>
<dbReference type="PANTHER" id="PTHR32063:SF9">
    <property type="entry name" value="SIMILAR TO MULTIDRUG RESISTANCE PROTEIN MEXB"/>
    <property type="match status" value="1"/>
</dbReference>
<dbReference type="Gene3D" id="1.20.1640.10">
    <property type="entry name" value="Multidrug efflux transporter AcrB transmembrane domain"/>
    <property type="match status" value="2"/>
</dbReference>
<evidence type="ECO:0000256" key="6">
    <source>
        <dbReference type="ARBA" id="ARBA00022519"/>
    </source>
</evidence>
<evidence type="ECO:0000256" key="7">
    <source>
        <dbReference type="ARBA" id="ARBA00022692"/>
    </source>
</evidence>
<dbReference type="InterPro" id="IPR003423">
    <property type="entry name" value="OMP_efflux"/>
</dbReference>
<dbReference type="Gene3D" id="3.30.2090.10">
    <property type="entry name" value="Multidrug efflux transporter AcrB TolC docking domain, DN and DC subdomains"/>
    <property type="match status" value="2"/>
</dbReference>
<evidence type="ECO:0000256" key="4">
    <source>
        <dbReference type="ARBA" id="ARBA00022448"/>
    </source>
</evidence>
<comment type="similarity">
    <text evidence="2 10">Belongs to the outer membrane factor (OMF) (TC 1.B.17) family.</text>
</comment>
<dbReference type="PANTHER" id="PTHR32063">
    <property type="match status" value="1"/>
</dbReference>
<dbReference type="Gene3D" id="3.30.70.1430">
    <property type="entry name" value="Multidrug efflux transporter AcrB pore domain"/>
    <property type="match status" value="2"/>
</dbReference>
<comment type="caution">
    <text evidence="12">The sequence shown here is derived from an EMBL/GenBank/DDBJ whole genome shotgun (WGS) entry which is preliminary data.</text>
</comment>
<protein>
    <submittedName>
        <fullName evidence="12">Multidrug transporter AcrB</fullName>
    </submittedName>
</protein>
<proteinExistence type="inferred from homology"/>
<dbReference type="Pfam" id="PF00873">
    <property type="entry name" value="ACR_tran"/>
    <property type="match status" value="1"/>
</dbReference>
<dbReference type="SUPFAM" id="SSF82714">
    <property type="entry name" value="Multidrug efflux transporter AcrB TolC docking domain, DN and DC subdomains"/>
    <property type="match status" value="2"/>
</dbReference>
<keyword evidence="10" id="KW-0564">Palmitate</keyword>
<dbReference type="InterPro" id="IPR001036">
    <property type="entry name" value="Acrflvin-R"/>
</dbReference>
<dbReference type="InterPro" id="IPR004764">
    <property type="entry name" value="MdtF-like"/>
</dbReference>
<evidence type="ECO:0000256" key="11">
    <source>
        <dbReference type="SAM" id="Phobius"/>
    </source>
</evidence>
<dbReference type="Pfam" id="PF02321">
    <property type="entry name" value="OEP"/>
    <property type="match status" value="2"/>
</dbReference>
<evidence type="ECO:0000256" key="9">
    <source>
        <dbReference type="ARBA" id="ARBA00023136"/>
    </source>
</evidence>
<dbReference type="OrthoDB" id="9758234at2"/>
<feature type="transmembrane region" description="Helical" evidence="11">
    <location>
        <begin position="927"/>
        <end position="952"/>
    </location>
</feature>
<keyword evidence="4" id="KW-0813">Transport</keyword>
<dbReference type="SUPFAM" id="SSF82866">
    <property type="entry name" value="Multidrug efflux transporter AcrB transmembrane domain"/>
    <property type="match status" value="2"/>
</dbReference>
<dbReference type="GO" id="GO:0042910">
    <property type="term" value="F:xenobiotic transmembrane transporter activity"/>
    <property type="evidence" value="ECO:0007669"/>
    <property type="project" value="TreeGrafter"/>
</dbReference>
<evidence type="ECO:0000256" key="5">
    <source>
        <dbReference type="ARBA" id="ARBA00022475"/>
    </source>
</evidence>
<keyword evidence="6" id="KW-0997">Cell inner membrane</keyword>
<dbReference type="InterPro" id="IPR027463">
    <property type="entry name" value="AcrB_DN_DC_subdom"/>
</dbReference>
<organism evidence="12 13">
    <name type="scientific">Pedobacter antarcticus 4BY</name>
    <dbReference type="NCBI Taxonomy" id="1358423"/>
    <lineage>
        <taxon>Bacteria</taxon>
        <taxon>Pseudomonadati</taxon>
        <taxon>Bacteroidota</taxon>
        <taxon>Sphingobacteriia</taxon>
        <taxon>Sphingobacteriales</taxon>
        <taxon>Sphingobacteriaceae</taxon>
        <taxon>Pedobacter</taxon>
    </lineage>
</organism>
<dbReference type="InterPro" id="IPR010131">
    <property type="entry name" value="MdtP/NodT-like"/>
</dbReference>
<feature type="transmembrane region" description="Helical" evidence="11">
    <location>
        <begin position="391"/>
        <end position="416"/>
    </location>
</feature>
<dbReference type="EMBL" id="JNFF01000031">
    <property type="protein sequence ID" value="KEQ30723.1"/>
    <property type="molecule type" value="Genomic_DNA"/>
</dbReference>
<evidence type="ECO:0000313" key="13">
    <source>
        <dbReference type="Proteomes" id="UP000028007"/>
    </source>
</evidence>
<keyword evidence="7 10" id="KW-0812">Transmembrane</keyword>
<dbReference type="RefSeq" id="WP_081857476.1">
    <property type="nucleotide sequence ID" value="NZ_JNFF01000031.1"/>
</dbReference>
<dbReference type="NCBIfam" id="TIGR00915">
    <property type="entry name" value="2A0602"/>
    <property type="match status" value="1"/>
</dbReference>